<proteinExistence type="predicted"/>
<dbReference type="PANTHER" id="PTHR15885">
    <property type="entry name" value="COILED-COIL DOMAIN-CONTAINING PROTEIN 174"/>
    <property type="match status" value="1"/>
</dbReference>
<feature type="region of interest" description="Disordered" evidence="2">
    <location>
        <begin position="166"/>
        <end position="191"/>
    </location>
</feature>
<name>A0AAD7GYF8_MYCRO</name>
<evidence type="ECO:0000313" key="4">
    <source>
        <dbReference type="Proteomes" id="UP001221757"/>
    </source>
</evidence>
<feature type="compositionally biased region" description="Basic and acidic residues" evidence="2">
    <location>
        <begin position="240"/>
        <end position="264"/>
    </location>
</feature>
<comment type="caution">
    <text evidence="3">The sequence shown here is derived from an EMBL/GenBank/DDBJ whole genome shotgun (WGS) entry which is preliminary data.</text>
</comment>
<evidence type="ECO:0000256" key="2">
    <source>
        <dbReference type="SAM" id="MobiDB-lite"/>
    </source>
</evidence>
<keyword evidence="4" id="KW-1185">Reference proteome</keyword>
<feature type="compositionally biased region" description="Polar residues" evidence="2">
    <location>
        <begin position="315"/>
        <end position="327"/>
    </location>
</feature>
<organism evidence="3 4">
    <name type="scientific">Mycena rosella</name>
    <name type="common">Pink bonnet</name>
    <name type="synonym">Agaricus rosellus</name>
    <dbReference type="NCBI Taxonomy" id="1033263"/>
    <lineage>
        <taxon>Eukaryota</taxon>
        <taxon>Fungi</taxon>
        <taxon>Dikarya</taxon>
        <taxon>Basidiomycota</taxon>
        <taxon>Agaricomycotina</taxon>
        <taxon>Agaricomycetes</taxon>
        <taxon>Agaricomycetidae</taxon>
        <taxon>Agaricales</taxon>
        <taxon>Marasmiineae</taxon>
        <taxon>Mycenaceae</taxon>
        <taxon>Mycena</taxon>
    </lineage>
</organism>
<protein>
    <submittedName>
        <fullName evidence="3">Uncharacterized protein</fullName>
    </submittedName>
</protein>
<sequence>MSGKAKAKGISASSFLDLKAELSKQEDEFSRNKATGKAKFIVGGVKRPEKKPTTWARQNKGVSARASRDIELEAISNPTLESARAALERKAKIYDKLKRGQTGGLNDKQYESLLVDFDSKPVSDFESDSDDLDESVEVARPPLDDDPIVEYEDEFGRMRTARRSEVPRNLVPTPEEQAYDEDETWNPVGHFPVYQPSADRVAAIEKEHAEANNPLGVHYDASGEVRAKGAGFYQFSKDEETRKAQMDELKSARGETEKTRKEVGALDVLPGEVEGMQDPNSASNGRSRAMEKRKRELEERRKMVDAKRRKLAVGQDNNSVSALTNTEPDATAPPMPADPFAALEFASAKDKGKAKALPADADADTFLAQLQQEFLGGKRK</sequence>
<dbReference type="GO" id="GO:0005634">
    <property type="term" value="C:nucleus"/>
    <property type="evidence" value="ECO:0007669"/>
    <property type="project" value="TreeGrafter"/>
</dbReference>
<evidence type="ECO:0000256" key="1">
    <source>
        <dbReference type="ARBA" id="ARBA00023054"/>
    </source>
</evidence>
<dbReference type="Pfam" id="PF13300">
    <property type="entry name" value="DUF4078"/>
    <property type="match status" value="1"/>
</dbReference>
<dbReference type="InterPro" id="IPR025066">
    <property type="entry name" value="CCDC174-like"/>
</dbReference>
<evidence type="ECO:0000313" key="3">
    <source>
        <dbReference type="EMBL" id="KAJ7707767.1"/>
    </source>
</evidence>
<dbReference type="AlphaFoldDB" id="A0AAD7GYF8"/>
<dbReference type="PANTHER" id="PTHR15885:SF1">
    <property type="entry name" value="COILED-COIL DOMAIN-CONTAINING PROTEIN 174"/>
    <property type="match status" value="1"/>
</dbReference>
<dbReference type="EMBL" id="JARKIE010000005">
    <property type="protein sequence ID" value="KAJ7707767.1"/>
    <property type="molecule type" value="Genomic_DNA"/>
</dbReference>
<accession>A0AAD7GYF8</accession>
<reference evidence="3" key="1">
    <citation type="submission" date="2023-03" db="EMBL/GenBank/DDBJ databases">
        <title>Massive genome expansion in bonnet fungi (Mycena s.s.) driven by repeated elements and novel gene families across ecological guilds.</title>
        <authorList>
            <consortium name="Lawrence Berkeley National Laboratory"/>
            <person name="Harder C.B."/>
            <person name="Miyauchi S."/>
            <person name="Viragh M."/>
            <person name="Kuo A."/>
            <person name="Thoen E."/>
            <person name="Andreopoulos B."/>
            <person name="Lu D."/>
            <person name="Skrede I."/>
            <person name="Drula E."/>
            <person name="Henrissat B."/>
            <person name="Morin E."/>
            <person name="Kohler A."/>
            <person name="Barry K."/>
            <person name="LaButti K."/>
            <person name="Morin E."/>
            <person name="Salamov A."/>
            <person name="Lipzen A."/>
            <person name="Mereny Z."/>
            <person name="Hegedus B."/>
            <person name="Baldrian P."/>
            <person name="Stursova M."/>
            <person name="Weitz H."/>
            <person name="Taylor A."/>
            <person name="Grigoriev I.V."/>
            <person name="Nagy L.G."/>
            <person name="Martin F."/>
            <person name="Kauserud H."/>
        </authorList>
    </citation>
    <scope>NUCLEOTIDE SEQUENCE</scope>
    <source>
        <strain evidence="3">CBHHK067</strain>
    </source>
</reference>
<feature type="region of interest" description="Disordered" evidence="2">
    <location>
        <begin position="240"/>
        <end position="338"/>
    </location>
</feature>
<gene>
    <name evidence="3" type="ORF">B0H17DRAFT_1282459</name>
</gene>
<feature type="compositionally biased region" description="Basic and acidic residues" evidence="2">
    <location>
        <begin position="288"/>
        <end position="306"/>
    </location>
</feature>
<feature type="compositionally biased region" description="Acidic residues" evidence="2">
    <location>
        <begin position="125"/>
        <end position="136"/>
    </location>
</feature>
<keyword evidence="1" id="KW-0175">Coiled coil</keyword>
<dbReference type="Proteomes" id="UP001221757">
    <property type="component" value="Unassembled WGS sequence"/>
</dbReference>
<feature type="region of interest" description="Disordered" evidence="2">
    <location>
        <begin position="122"/>
        <end position="150"/>
    </location>
</feature>